<dbReference type="PROSITE" id="PS50850">
    <property type="entry name" value="MFS"/>
    <property type="match status" value="1"/>
</dbReference>
<evidence type="ECO:0000256" key="1">
    <source>
        <dbReference type="ARBA" id="ARBA00004141"/>
    </source>
</evidence>
<feature type="transmembrane region" description="Helical" evidence="6">
    <location>
        <begin position="121"/>
        <end position="140"/>
    </location>
</feature>
<evidence type="ECO:0000256" key="6">
    <source>
        <dbReference type="SAM" id="Phobius"/>
    </source>
</evidence>
<feature type="transmembrane region" description="Helical" evidence="6">
    <location>
        <begin position="403"/>
        <end position="424"/>
    </location>
</feature>
<organism evidence="8 9">
    <name type="scientific">Paraconiothyrium brasiliense</name>
    <dbReference type="NCBI Taxonomy" id="300254"/>
    <lineage>
        <taxon>Eukaryota</taxon>
        <taxon>Fungi</taxon>
        <taxon>Dikarya</taxon>
        <taxon>Ascomycota</taxon>
        <taxon>Pezizomycotina</taxon>
        <taxon>Dothideomycetes</taxon>
        <taxon>Pleosporomycetidae</taxon>
        <taxon>Pleosporales</taxon>
        <taxon>Massarineae</taxon>
        <taxon>Didymosphaeriaceae</taxon>
        <taxon>Paraconiothyrium</taxon>
    </lineage>
</organism>
<sequence length="585" mass="65112">MADIRAPQLDARASAVGDTEKERHNGSSDAGTRNEIATHSPPDEDVSDQDREFYDKYGTYDRYEITEEDCYEELGFCFPTWKKWMILSIIFVVQVSMNFNTSLYSNGVSGISEEFGVSAQAARLGAAIFLITYAFGCELWAPWSEELGRWPILQLSLFFVNIWQIPVGIAPNFGTILAFRALGGLSTAGGSVTLGMVADMWEADNQQYAVAFIVFSSVGGSILGPVVGGFVEQFLAWRWNIWIQLIFGGATQIVHFFLVPETRTTIMMDRIAKRRRKESEKNGKPLNLWGPNELTPYKERFSMREILITWVRPFRMFATEPIVLVLSLLSGFSDALIFMFIQSFALVYTVPGWDFKPFAVGLAFVAIGVGYFIAWISFIPAIKRNEKERKSKPGDERAQYESRLWWLLFTAPCLPIGLIGFAWTSTGPPLPWIASMIFAAIVGIANYAIYMATIDYMICAYGPYSASATGGNGWARDFLAGILTLPATPFFQNIPSSSNPNHLAYASTILFCISFVLVMAVYVIYWKGPVLRKRSPFAQKLAGAREETGGRRGSPAPGSRRGSVIRGASYTSQSRVTPVNSRPAY</sequence>
<protein>
    <recommendedName>
        <fullName evidence="7">Major facilitator superfamily (MFS) profile domain-containing protein</fullName>
    </recommendedName>
</protein>
<feature type="transmembrane region" description="Helical" evidence="6">
    <location>
        <begin position="84"/>
        <end position="101"/>
    </location>
</feature>
<feature type="transmembrane region" description="Helical" evidence="6">
    <location>
        <begin position="358"/>
        <end position="382"/>
    </location>
</feature>
<evidence type="ECO:0000313" key="8">
    <source>
        <dbReference type="EMBL" id="KAL1596454.1"/>
    </source>
</evidence>
<feature type="transmembrane region" description="Helical" evidence="6">
    <location>
        <begin position="152"/>
        <end position="170"/>
    </location>
</feature>
<name>A0ABR3QWC2_9PLEO</name>
<evidence type="ECO:0000313" key="9">
    <source>
        <dbReference type="Proteomes" id="UP001521785"/>
    </source>
</evidence>
<feature type="transmembrane region" description="Helical" evidence="6">
    <location>
        <begin position="503"/>
        <end position="525"/>
    </location>
</feature>
<evidence type="ECO:0000256" key="3">
    <source>
        <dbReference type="ARBA" id="ARBA00022989"/>
    </source>
</evidence>
<comment type="caution">
    <text evidence="8">The sequence shown here is derived from an EMBL/GenBank/DDBJ whole genome shotgun (WGS) entry which is preliminary data.</text>
</comment>
<dbReference type="Proteomes" id="UP001521785">
    <property type="component" value="Unassembled WGS sequence"/>
</dbReference>
<keyword evidence="3 6" id="KW-1133">Transmembrane helix</keyword>
<evidence type="ECO:0000259" key="7">
    <source>
        <dbReference type="PROSITE" id="PS50850"/>
    </source>
</evidence>
<dbReference type="InterPro" id="IPR011701">
    <property type="entry name" value="MFS"/>
</dbReference>
<accession>A0ABR3QWC2</accession>
<dbReference type="InterPro" id="IPR036259">
    <property type="entry name" value="MFS_trans_sf"/>
</dbReference>
<dbReference type="EMBL" id="JAKJXO020000014">
    <property type="protein sequence ID" value="KAL1596454.1"/>
    <property type="molecule type" value="Genomic_DNA"/>
</dbReference>
<feature type="compositionally biased region" description="Polar residues" evidence="5">
    <location>
        <begin position="569"/>
        <end position="585"/>
    </location>
</feature>
<evidence type="ECO:0000256" key="5">
    <source>
        <dbReference type="SAM" id="MobiDB-lite"/>
    </source>
</evidence>
<proteinExistence type="predicted"/>
<feature type="transmembrane region" description="Helical" evidence="6">
    <location>
        <begin position="237"/>
        <end position="258"/>
    </location>
</feature>
<dbReference type="PANTHER" id="PTHR23502">
    <property type="entry name" value="MAJOR FACILITATOR SUPERFAMILY"/>
    <property type="match status" value="1"/>
</dbReference>
<dbReference type="SUPFAM" id="SSF103473">
    <property type="entry name" value="MFS general substrate transporter"/>
    <property type="match status" value="1"/>
</dbReference>
<feature type="compositionally biased region" description="Polar residues" evidence="5">
    <location>
        <begin position="27"/>
        <end position="37"/>
    </location>
</feature>
<gene>
    <name evidence="8" type="ORF">SLS60_009100</name>
</gene>
<dbReference type="Gene3D" id="1.20.1250.20">
    <property type="entry name" value="MFS general substrate transporter like domains"/>
    <property type="match status" value="1"/>
</dbReference>
<reference evidence="8 9" key="1">
    <citation type="submission" date="2024-02" db="EMBL/GenBank/DDBJ databases">
        <title>De novo assembly and annotation of 12 fungi associated with fruit tree decline syndrome in Ontario, Canada.</title>
        <authorList>
            <person name="Sulman M."/>
            <person name="Ellouze W."/>
            <person name="Ilyukhin E."/>
        </authorList>
    </citation>
    <scope>NUCLEOTIDE SEQUENCE [LARGE SCALE GENOMIC DNA]</scope>
    <source>
        <strain evidence="8 9">M42-189</strain>
    </source>
</reference>
<feature type="region of interest" description="Disordered" evidence="5">
    <location>
        <begin position="1"/>
        <end position="49"/>
    </location>
</feature>
<feature type="domain" description="Major facilitator superfamily (MFS) profile" evidence="7">
    <location>
        <begin position="86"/>
        <end position="532"/>
    </location>
</feature>
<feature type="compositionally biased region" description="Low complexity" evidence="5">
    <location>
        <begin position="553"/>
        <end position="562"/>
    </location>
</feature>
<dbReference type="InterPro" id="IPR020846">
    <property type="entry name" value="MFS_dom"/>
</dbReference>
<comment type="subcellular location">
    <subcellularLocation>
        <location evidence="1">Membrane</location>
        <topology evidence="1">Multi-pass membrane protein</topology>
    </subcellularLocation>
</comment>
<evidence type="ECO:0000256" key="4">
    <source>
        <dbReference type="ARBA" id="ARBA00023136"/>
    </source>
</evidence>
<dbReference type="Pfam" id="PF07690">
    <property type="entry name" value="MFS_1"/>
    <property type="match status" value="1"/>
</dbReference>
<dbReference type="PANTHER" id="PTHR23502:SF13">
    <property type="entry name" value="MULTIDRUG TRANSPORTER, PUTATIVE (AFU_ORTHOLOGUE AFUA_2G12550)-RELATED"/>
    <property type="match status" value="1"/>
</dbReference>
<evidence type="ECO:0000256" key="2">
    <source>
        <dbReference type="ARBA" id="ARBA00022692"/>
    </source>
</evidence>
<keyword evidence="4 6" id="KW-0472">Membrane</keyword>
<feature type="transmembrane region" description="Helical" evidence="6">
    <location>
        <begin position="176"/>
        <end position="197"/>
    </location>
</feature>
<keyword evidence="2 6" id="KW-0812">Transmembrane</keyword>
<feature type="transmembrane region" description="Helical" evidence="6">
    <location>
        <begin position="322"/>
        <end position="346"/>
    </location>
</feature>
<feature type="transmembrane region" description="Helical" evidence="6">
    <location>
        <begin position="430"/>
        <end position="452"/>
    </location>
</feature>
<feature type="transmembrane region" description="Helical" evidence="6">
    <location>
        <begin position="209"/>
        <end position="231"/>
    </location>
</feature>
<keyword evidence="9" id="KW-1185">Reference proteome</keyword>
<feature type="transmembrane region" description="Helical" evidence="6">
    <location>
        <begin position="473"/>
        <end position="491"/>
    </location>
</feature>
<feature type="region of interest" description="Disordered" evidence="5">
    <location>
        <begin position="542"/>
        <end position="585"/>
    </location>
</feature>